<keyword evidence="7" id="KW-0449">Lipoprotein</keyword>
<keyword evidence="3 4" id="KW-0408">Iron</keyword>
<feature type="chain" id="PRO_5004285417" evidence="5">
    <location>
        <begin position="26"/>
        <end position="188"/>
    </location>
</feature>
<evidence type="ECO:0000313" key="8">
    <source>
        <dbReference type="Proteomes" id="UP000007037"/>
    </source>
</evidence>
<dbReference type="KEGG" id="lic:LIC_11886"/>
<dbReference type="HOGENOM" id="CLU_117226_2_0_12"/>
<sequence length="188" mass="20842">MGKCMKKIHSSILILLFAILTFVNCSNQNNNSNSSRIERGKKLVMVAGCTDCHTAKIMTPQGPVPDTSKFLAGYLETNQLPDYKNYKNSPWLLFTGDLTAVVGPWGVSFAKNITPDPETGIGGWTEDMFIQTVRTQKRLGVGRPILPPMNGVFIGNMNPLSDDELKDIFAYLKSLKPVRNRVPEPILN</sequence>
<name>Q72R62_LEPIC</name>
<dbReference type="PROSITE" id="PS51007">
    <property type="entry name" value="CYTC"/>
    <property type="match status" value="1"/>
</dbReference>
<feature type="domain" description="Cytochrome c" evidence="6">
    <location>
        <begin position="35"/>
        <end position="176"/>
    </location>
</feature>
<proteinExistence type="predicted"/>
<dbReference type="GO" id="GO:0020037">
    <property type="term" value="F:heme binding"/>
    <property type="evidence" value="ECO:0007669"/>
    <property type="project" value="InterPro"/>
</dbReference>
<feature type="signal peptide" evidence="5">
    <location>
        <begin position="1"/>
        <end position="25"/>
    </location>
</feature>
<evidence type="ECO:0000256" key="1">
    <source>
        <dbReference type="ARBA" id="ARBA00022617"/>
    </source>
</evidence>
<evidence type="ECO:0000256" key="3">
    <source>
        <dbReference type="ARBA" id="ARBA00023004"/>
    </source>
</evidence>
<evidence type="ECO:0000313" key="7">
    <source>
        <dbReference type="EMBL" id="AAS70472.1"/>
    </source>
</evidence>
<dbReference type="AlphaFoldDB" id="Q72R62"/>
<protein>
    <submittedName>
        <fullName evidence="7">Putative lipoprotein</fullName>
    </submittedName>
</protein>
<dbReference type="InterPro" id="IPR036909">
    <property type="entry name" value="Cyt_c-like_dom_sf"/>
</dbReference>
<evidence type="ECO:0000256" key="5">
    <source>
        <dbReference type="SAM" id="SignalP"/>
    </source>
</evidence>
<evidence type="ECO:0000259" key="6">
    <source>
        <dbReference type="PROSITE" id="PS51007"/>
    </source>
</evidence>
<reference evidence="7 8" key="1">
    <citation type="journal article" date="2004" name="J. Bacteriol.">
        <title>Comparative genomics of two Leptospira interrogans serovars reveals novel insights into physiology and pathogenesis.</title>
        <authorList>
            <person name="Nascimento A.L."/>
            <person name="Ko A.I."/>
            <person name="Martins E.A."/>
            <person name="Monteiro-Vitorello C.B."/>
            <person name="Ho P.L."/>
            <person name="Haake D.A."/>
            <person name="Verjovski-Almeida S."/>
            <person name="Hartskeerl R.A."/>
            <person name="Marques M.V."/>
            <person name="Oliveira M.C."/>
            <person name="Menck C.F."/>
            <person name="Leite L.C."/>
            <person name="Carrer H."/>
            <person name="Coutinho L.L."/>
            <person name="Degrave W.M."/>
            <person name="Dellagostin O.A."/>
            <person name="El-Dorry H."/>
            <person name="Ferro E.S."/>
            <person name="Ferro M.I."/>
            <person name="Furlan L.R."/>
            <person name="Gamberini M."/>
            <person name="Giglioti E.A."/>
            <person name="Goes-Neto A."/>
            <person name="Goldman G.H."/>
            <person name="Goldman M.H."/>
            <person name="Harakava R."/>
            <person name="Jeronimo S.M."/>
            <person name="Junqueira-De-Azevedo I.L."/>
            <person name="Kimura E.T."/>
            <person name="Kuramae E.E."/>
            <person name="Lemos E.G."/>
            <person name="Lemos M.V."/>
            <person name="Marino C.L."/>
            <person name="Nunes L.R."/>
            <person name="De Oliveira R.C."/>
            <person name="Pereira G.G."/>
            <person name="Reis M.S."/>
            <person name="Schriefer A."/>
            <person name="Siqueira W.J."/>
            <person name="Sommer P."/>
            <person name="Tsai S.M."/>
            <person name="Simpson A.J."/>
            <person name="Ferro J.A."/>
            <person name="Camargo L.E."/>
            <person name="Kitajima J.P."/>
            <person name="Setubal J.C."/>
            <person name="Van Sluys M.A."/>
        </authorList>
    </citation>
    <scope>NUCLEOTIDE SEQUENCE [LARGE SCALE GENOMIC DNA]</scope>
    <source>
        <strain evidence="7 8">Fiocruz L1-130</strain>
    </source>
</reference>
<keyword evidence="2 4" id="KW-0479">Metal-binding</keyword>
<gene>
    <name evidence="7" type="ordered locus">LIC_11886</name>
</gene>
<dbReference type="GO" id="GO:0009055">
    <property type="term" value="F:electron transfer activity"/>
    <property type="evidence" value="ECO:0007669"/>
    <property type="project" value="InterPro"/>
</dbReference>
<dbReference type="EMBL" id="AE016823">
    <property type="protein sequence ID" value="AAS70472.1"/>
    <property type="molecule type" value="Genomic_DNA"/>
</dbReference>
<keyword evidence="1 4" id="KW-0349">Heme</keyword>
<dbReference type="Proteomes" id="UP000007037">
    <property type="component" value="Chromosome I"/>
</dbReference>
<dbReference type="InterPro" id="IPR009056">
    <property type="entry name" value="Cyt_c-like_dom"/>
</dbReference>
<dbReference type="GO" id="GO:0046872">
    <property type="term" value="F:metal ion binding"/>
    <property type="evidence" value="ECO:0007669"/>
    <property type="project" value="UniProtKB-KW"/>
</dbReference>
<keyword evidence="5" id="KW-0732">Signal</keyword>
<accession>Q72R62</accession>
<dbReference type="Gene3D" id="1.10.760.10">
    <property type="entry name" value="Cytochrome c-like domain"/>
    <property type="match status" value="1"/>
</dbReference>
<dbReference type="SUPFAM" id="SSF46626">
    <property type="entry name" value="Cytochrome c"/>
    <property type="match status" value="1"/>
</dbReference>
<evidence type="ECO:0000256" key="4">
    <source>
        <dbReference type="PROSITE-ProRule" id="PRU00433"/>
    </source>
</evidence>
<evidence type="ECO:0000256" key="2">
    <source>
        <dbReference type="ARBA" id="ARBA00022723"/>
    </source>
</evidence>
<organism evidence="7 8">
    <name type="scientific">Leptospira interrogans serogroup Icterohaemorrhagiae serovar copenhageni (strain Fiocruz L1-130)</name>
    <dbReference type="NCBI Taxonomy" id="267671"/>
    <lineage>
        <taxon>Bacteria</taxon>
        <taxon>Pseudomonadati</taxon>
        <taxon>Spirochaetota</taxon>
        <taxon>Spirochaetia</taxon>
        <taxon>Leptospirales</taxon>
        <taxon>Leptospiraceae</taxon>
        <taxon>Leptospira</taxon>
    </lineage>
</organism>
<dbReference type="Pfam" id="PF00034">
    <property type="entry name" value="Cytochrom_C"/>
    <property type="match status" value="1"/>
</dbReference>